<protein>
    <submittedName>
        <fullName evidence="1">Uncharacterized protein</fullName>
    </submittedName>
</protein>
<comment type="caution">
    <text evidence="1">The sequence shown here is derived from an EMBL/GenBank/DDBJ whole genome shotgun (WGS) entry which is preliminary data.</text>
</comment>
<dbReference type="EMBL" id="CM046396">
    <property type="protein sequence ID" value="KAI8538006.1"/>
    <property type="molecule type" value="Genomic_DNA"/>
</dbReference>
<name>A0ACC0MB86_RHOML</name>
<accession>A0ACC0MB86</accession>
<evidence type="ECO:0000313" key="2">
    <source>
        <dbReference type="Proteomes" id="UP001062846"/>
    </source>
</evidence>
<keyword evidence="2" id="KW-1185">Reference proteome</keyword>
<sequence length="293" mass="34512">MENLQEIPAEVEIDEEFQCCVCWGVLFKPVVLEEDKRLEWFSAQLDKRVYKYNCEFTVARAGGGVAWWRCAVWCRTKRREKKKKKTEEQGERITTHLFVFLDVNNIKSGGRRASKEHDFIAEMTVFTEPIYVLLRTIQRKPFFCWPEGNLGTDNGGQNRDPKKQCLYHDEFGHYSTTCQPYKTFLEQLVAQDQWIDRAKTLYRNPNYGGQINLNLNDRMYPIIGERYRCKDCKEKIGFDLREGCYYNSSSKLPGRFSQQHTPEHKLENVQLHLEANDVSRLETDVMNLILQVI</sequence>
<proteinExistence type="predicted"/>
<reference evidence="1" key="1">
    <citation type="submission" date="2022-02" db="EMBL/GenBank/DDBJ databases">
        <title>Plant Genome Project.</title>
        <authorList>
            <person name="Zhang R.-G."/>
        </authorList>
    </citation>
    <scope>NUCLEOTIDE SEQUENCE</scope>
    <source>
        <strain evidence="1">AT1</strain>
    </source>
</reference>
<evidence type="ECO:0000313" key="1">
    <source>
        <dbReference type="EMBL" id="KAI8538006.1"/>
    </source>
</evidence>
<gene>
    <name evidence="1" type="ORF">RHMOL_Rhmol09G0067000</name>
</gene>
<dbReference type="Proteomes" id="UP001062846">
    <property type="component" value="Chromosome 9"/>
</dbReference>
<organism evidence="1 2">
    <name type="scientific">Rhododendron molle</name>
    <name type="common">Chinese azalea</name>
    <name type="synonym">Azalea mollis</name>
    <dbReference type="NCBI Taxonomy" id="49168"/>
    <lineage>
        <taxon>Eukaryota</taxon>
        <taxon>Viridiplantae</taxon>
        <taxon>Streptophyta</taxon>
        <taxon>Embryophyta</taxon>
        <taxon>Tracheophyta</taxon>
        <taxon>Spermatophyta</taxon>
        <taxon>Magnoliopsida</taxon>
        <taxon>eudicotyledons</taxon>
        <taxon>Gunneridae</taxon>
        <taxon>Pentapetalae</taxon>
        <taxon>asterids</taxon>
        <taxon>Ericales</taxon>
        <taxon>Ericaceae</taxon>
        <taxon>Ericoideae</taxon>
        <taxon>Rhodoreae</taxon>
        <taxon>Rhododendron</taxon>
    </lineage>
</organism>